<sequence length="91" mass="10035">MLHALICTDKPNHLHVRKANRDAHLARVKADERIVQAGPLLDATGEMCGSLIVFDTDSRAHVEAFVAADPYATAGLFAEVRIVTWNRVLSR</sequence>
<dbReference type="RefSeq" id="WP_055683005.1">
    <property type="nucleotide sequence ID" value="NZ_CXPG01000020.1"/>
</dbReference>
<feature type="domain" description="YCII-related" evidence="2">
    <location>
        <begin position="1"/>
        <end position="86"/>
    </location>
</feature>
<keyword evidence="4" id="KW-1185">Reference proteome</keyword>
<dbReference type="SUPFAM" id="SSF54909">
    <property type="entry name" value="Dimeric alpha+beta barrel"/>
    <property type="match status" value="1"/>
</dbReference>
<protein>
    <submittedName>
        <fullName evidence="3">YciI-like protein</fullName>
    </submittedName>
</protein>
<comment type="similarity">
    <text evidence="1">Belongs to the YciI family.</text>
</comment>
<dbReference type="AlphaFoldDB" id="A0A0M6XUK5"/>
<accession>A0A0M6XUK5</accession>
<dbReference type="EMBL" id="CXPG01000020">
    <property type="protein sequence ID" value="CTQ33614.1"/>
    <property type="molecule type" value="Genomic_DNA"/>
</dbReference>
<evidence type="ECO:0000259" key="2">
    <source>
        <dbReference type="Pfam" id="PF03795"/>
    </source>
</evidence>
<evidence type="ECO:0000256" key="1">
    <source>
        <dbReference type="ARBA" id="ARBA00007689"/>
    </source>
</evidence>
<gene>
    <name evidence="3" type="ORF">JAN5088_02397</name>
</gene>
<dbReference type="Proteomes" id="UP000048908">
    <property type="component" value="Unassembled WGS sequence"/>
</dbReference>
<dbReference type="InterPro" id="IPR005545">
    <property type="entry name" value="YCII"/>
</dbReference>
<dbReference type="OrthoDB" id="2293521at2"/>
<dbReference type="Gene3D" id="3.30.70.1060">
    <property type="entry name" value="Dimeric alpha+beta barrel"/>
    <property type="match status" value="1"/>
</dbReference>
<dbReference type="InterPro" id="IPR051807">
    <property type="entry name" value="Sec-metab_biosynth-assoc"/>
</dbReference>
<reference evidence="3 4" key="1">
    <citation type="submission" date="2015-07" db="EMBL/GenBank/DDBJ databases">
        <authorList>
            <person name="Noorani M."/>
        </authorList>
    </citation>
    <scope>NUCLEOTIDE SEQUENCE [LARGE SCALE GENOMIC DNA]</scope>
    <source>
        <strain evidence="3 4">CECT 5088</strain>
    </source>
</reference>
<dbReference type="STRING" id="282197.SAMN04488517_102443"/>
<name>A0A0M6XUK5_9RHOB</name>
<dbReference type="Pfam" id="PF03795">
    <property type="entry name" value="YCII"/>
    <property type="match status" value="1"/>
</dbReference>
<evidence type="ECO:0000313" key="4">
    <source>
        <dbReference type="Proteomes" id="UP000048908"/>
    </source>
</evidence>
<dbReference type="PANTHER" id="PTHR33606:SF3">
    <property type="entry name" value="PROTEIN YCII"/>
    <property type="match status" value="1"/>
</dbReference>
<dbReference type="PANTHER" id="PTHR33606">
    <property type="entry name" value="PROTEIN YCII"/>
    <property type="match status" value="1"/>
</dbReference>
<dbReference type="InterPro" id="IPR011008">
    <property type="entry name" value="Dimeric_a/b-barrel"/>
</dbReference>
<organism evidence="3 4">
    <name type="scientific">Jannaschia rubra</name>
    <dbReference type="NCBI Taxonomy" id="282197"/>
    <lineage>
        <taxon>Bacteria</taxon>
        <taxon>Pseudomonadati</taxon>
        <taxon>Pseudomonadota</taxon>
        <taxon>Alphaproteobacteria</taxon>
        <taxon>Rhodobacterales</taxon>
        <taxon>Roseobacteraceae</taxon>
        <taxon>Jannaschia</taxon>
    </lineage>
</organism>
<evidence type="ECO:0000313" key="3">
    <source>
        <dbReference type="EMBL" id="CTQ33614.1"/>
    </source>
</evidence>
<proteinExistence type="inferred from homology"/>